<gene>
    <name evidence="3" type="ORF">FWK35_00019199</name>
</gene>
<dbReference type="PANTHER" id="PTHR33053">
    <property type="entry name" value="PROTEIN, PUTATIVE-RELATED"/>
    <property type="match status" value="1"/>
</dbReference>
<protein>
    <recommendedName>
        <fullName evidence="5">DUF4806 domain-containing protein</fullName>
    </recommendedName>
</protein>
<keyword evidence="4" id="KW-1185">Reference proteome</keyword>
<keyword evidence="2" id="KW-0472">Membrane</keyword>
<feature type="region of interest" description="Disordered" evidence="1">
    <location>
        <begin position="661"/>
        <end position="696"/>
    </location>
</feature>
<accession>A0A6G0XZB8</accession>
<dbReference type="OrthoDB" id="7694954at2759"/>
<dbReference type="Proteomes" id="UP000478052">
    <property type="component" value="Unassembled WGS sequence"/>
</dbReference>
<evidence type="ECO:0008006" key="5">
    <source>
        <dbReference type="Google" id="ProtNLM"/>
    </source>
</evidence>
<organism evidence="3 4">
    <name type="scientific">Aphis craccivora</name>
    <name type="common">Cowpea aphid</name>
    <dbReference type="NCBI Taxonomy" id="307492"/>
    <lineage>
        <taxon>Eukaryota</taxon>
        <taxon>Metazoa</taxon>
        <taxon>Ecdysozoa</taxon>
        <taxon>Arthropoda</taxon>
        <taxon>Hexapoda</taxon>
        <taxon>Insecta</taxon>
        <taxon>Pterygota</taxon>
        <taxon>Neoptera</taxon>
        <taxon>Paraneoptera</taxon>
        <taxon>Hemiptera</taxon>
        <taxon>Sternorrhyncha</taxon>
        <taxon>Aphidomorpha</taxon>
        <taxon>Aphidoidea</taxon>
        <taxon>Aphididae</taxon>
        <taxon>Aphidini</taxon>
        <taxon>Aphis</taxon>
        <taxon>Aphis</taxon>
    </lineage>
</organism>
<evidence type="ECO:0000256" key="2">
    <source>
        <dbReference type="SAM" id="Phobius"/>
    </source>
</evidence>
<proteinExistence type="predicted"/>
<keyword evidence="2" id="KW-0812">Transmembrane</keyword>
<feature type="transmembrane region" description="Helical" evidence="2">
    <location>
        <begin position="999"/>
        <end position="1018"/>
    </location>
</feature>
<comment type="caution">
    <text evidence="3">The sequence shown here is derived from an EMBL/GenBank/DDBJ whole genome shotgun (WGS) entry which is preliminary data.</text>
</comment>
<dbReference type="AlphaFoldDB" id="A0A6G0XZB8"/>
<evidence type="ECO:0000256" key="1">
    <source>
        <dbReference type="SAM" id="MobiDB-lite"/>
    </source>
</evidence>
<keyword evidence="2" id="KW-1133">Transmembrane helix</keyword>
<evidence type="ECO:0000313" key="3">
    <source>
        <dbReference type="EMBL" id="KAF0745944.1"/>
    </source>
</evidence>
<name>A0A6G0XZB8_APHCR</name>
<evidence type="ECO:0000313" key="4">
    <source>
        <dbReference type="Proteomes" id="UP000478052"/>
    </source>
</evidence>
<sequence>MEVSIKTPIPPQSQIDVTSIVNTSQNTNYTDEPNYQEPNIVEPLNEFELSLDSSSSDSEQAPNRRLIIANWAIRHDITHCELNDLLKKLPKDARTLLKTPTTTIVKNIGGGIYHHFGIKDEIEELVEINQNIPSVLTLLAGINGLPICKNSSSELWPILGHFTNITCKKQKVFIIGAYYGKNKPTDSNEFLEDFVNDIKMFAEGVIIKGKEIKVSLQVVICDAPAKSFILNIRGDTGKHSFPRCYSVDIPFDYMHCIFIGVMKKLLLFWIGSPKHNETLPSNLIDVIDEKLIHLTKYIPNEFQRKQNSRRHPLRDANRWKATELRQCLLYTERRLNYDYEKSNPEDLKSFCGPINTHCKEKNTPMVDDSCTPQYSEWRTLDGLVLKIDDANNCVKMLNGNIVEITTKKSDQSTIVIGRCYEKFNDFFHNPCSSSMFGIQIVNQLGHLQTWDIGQVLESIILYRSWLVVIFLDTDEIQHVPCNWTTLTNNKSTCWFPFTKSDKEDKYFGPSRVTKMILQCMTPNAHDGRYYNIEKVAGPFNNEMQARRVAKAWSGNEDSEIETNDLNTRKRIPTKVFTQEVPQKKIKNTKTIFSTTTSSNLPNKYDLPLFPTPPTSIAITSTSQPQATSLKQQNNSHESQICTTTISPNTMTSANHTLPPMMGSPLHDGSTDQSLLDVESPKSLPDTLSPKLSHDMPSSPQLFHVVSPSQSLTDIESTLQSSQKVVTSNIEYIKPIDSYSHGVSADVLFNGNNTENNEQDLLEFLSSAKSSDYIIEPSDDQEQNVMIGVDSISRDCCCKNVDAIKQLIIKQADQCKKRDQQLMNQIFTLNGSNTRICAALQQIDKKLNTIMTADSRLRALAIPIPTIPSPFFDLIPVKSEDDLLTVENLINSNDINDVGKNKEDLVSINCVIDKIFKSYIYLKVGRLPLSAAIRTAIDLCFEKNILYHYSYHGKTKKKFSNLGLYQIIYVIDALSGLRSTIEDENTFKKAFKTKRINLDLAYMQNCLFLILYLPSILHIRRAQD</sequence>
<reference evidence="3 4" key="1">
    <citation type="submission" date="2019-08" db="EMBL/GenBank/DDBJ databases">
        <title>Whole genome of Aphis craccivora.</title>
        <authorList>
            <person name="Voronova N.V."/>
            <person name="Shulinski R.S."/>
            <person name="Bandarenka Y.V."/>
            <person name="Zhorov D.G."/>
            <person name="Warner D."/>
        </authorList>
    </citation>
    <scope>NUCLEOTIDE SEQUENCE [LARGE SCALE GENOMIC DNA]</scope>
    <source>
        <strain evidence="3">180601</strain>
        <tissue evidence="3">Whole Body</tissue>
    </source>
</reference>
<dbReference type="EMBL" id="VUJU01007387">
    <property type="protein sequence ID" value="KAF0745944.1"/>
    <property type="molecule type" value="Genomic_DNA"/>
</dbReference>